<dbReference type="EMBL" id="LJSK01000037">
    <property type="protein sequence ID" value="KPI88895.1"/>
    <property type="molecule type" value="Genomic_DNA"/>
</dbReference>
<dbReference type="VEuPathDB" id="TriTrypDB:Lsey_0037_0260"/>
<keyword evidence="4" id="KW-1185">Reference proteome</keyword>
<gene>
    <name evidence="3" type="ORF">ABL78_2012</name>
</gene>
<keyword evidence="2" id="KW-1133">Transmembrane helix</keyword>
<dbReference type="Proteomes" id="UP000038009">
    <property type="component" value="Unassembled WGS sequence"/>
</dbReference>
<accession>A0A0N1ILV3</accession>
<feature type="region of interest" description="Disordered" evidence="1">
    <location>
        <begin position="23"/>
        <end position="69"/>
    </location>
</feature>
<organism evidence="3 4">
    <name type="scientific">Leptomonas seymouri</name>
    <dbReference type="NCBI Taxonomy" id="5684"/>
    <lineage>
        <taxon>Eukaryota</taxon>
        <taxon>Discoba</taxon>
        <taxon>Euglenozoa</taxon>
        <taxon>Kinetoplastea</taxon>
        <taxon>Metakinetoplastina</taxon>
        <taxon>Trypanosomatida</taxon>
        <taxon>Trypanosomatidae</taxon>
        <taxon>Leishmaniinae</taxon>
        <taxon>Leptomonas</taxon>
    </lineage>
</organism>
<keyword evidence="2" id="KW-0472">Membrane</keyword>
<name>A0A0N1ILV3_LEPSE</name>
<dbReference type="OMA" id="SQRRWWQ"/>
<reference evidence="3 4" key="1">
    <citation type="journal article" date="2015" name="PLoS Pathog.">
        <title>Leptomonas seymouri: Adaptations to the Dixenous Life Cycle Analyzed by Genome Sequencing, Transcriptome Profiling and Co-infection with Leishmania donovani.</title>
        <authorList>
            <person name="Kraeva N."/>
            <person name="Butenko A."/>
            <person name="Hlavacova J."/>
            <person name="Kostygov A."/>
            <person name="Myskova J."/>
            <person name="Grybchuk D."/>
            <person name="Lestinova T."/>
            <person name="Votypka J."/>
            <person name="Volf P."/>
            <person name="Opperdoes F."/>
            <person name="Flegontov P."/>
            <person name="Lukes J."/>
            <person name="Yurchenko V."/>
        </authorList>
    </citation>
    <scope>NUCLEOTIDE SEQUENCE [LARGE SCALE GENOMIC DNA]</scope>
    <source>
        <strain evidence="3 4">ATCC 30220</strain>
    </source>
</reference>
<keyword evidence="2" id="KW-0812">Transmembrane</keyword>
<evidence type="ECO:0000313" key="4">
    <source>
        <dbReference type="Proteomes" id="UP000038009"/>
    </source>
</evidence>
<evidence type="ECO:0000313" key="3">
    <source>
        <dbReference type="EMBL" id="KPI88895.1"/>
    </source>
</evidence>
<dbReference type="OrthoDB" id="272799at2759"/>
<sequence length="430" mass="47498">MLRQRAVVLRVVALRSITSQNVVPGDSAGHRDAPSSTAHGTIASRGDGQRDVSEAAAPHRSPAPTSSARKVYSKEGYSFITSLRTSGPGAVLGRVRWTLTVYALLGSAALIYVVHYLTTYTYVLTTNPAPFSNSLYQRFPCDLAIIENRLTLRRHMVEVTPATTPLLVDDAALDDAARQSASADKRGVERENAVGTRRVVRQAPAVVERQLRVNALLYRVHLYLQKSNSLVLVNAQAELNPQRFMNSANSVGREARAPVGFLREDQLLPDLAGNGNGGSLRLPRKRWWRWGGSSESAPSASCSPSSADTVAATVGPHQMCIQSEVRLRDAMNGYQKGHLYTYEQTITHLVEEKLAQRFYRYILERGMSEHKGLRKVYAEELIRNGLLSGTGVTLTQVVPDVLQFADELLRDLKEKLGDDVIVYRYSVKLQ</sequence>
<protein>
    <submittedName>
        <fullName evidence="3">Uncharacterized protein</fullName>
    </submittedName>
</protein>
<evidence type="ECO:0000256" key="2">
    <source>
        <dbReference type="SAM" id="Phobius"/>
    </source>
</evidence>
<dbReference type="AlphaFoldDB" id="A0A0N1ILV3"/>
<evidence type="ECO:0000256" key="1">
    <source>
        <dbReference type="SAM" id="MobiDB-lite"/>
    </source>
</evidence>
<feature type="transmembrane region" description="Helical" evidence="2">
    <location>
        <begin position="101"/>
        <end position="123"/>
    </location>
</feature>
<comment type="caution">
    <text evidence="3">The sequence shown here is derived from an EMBL/GenBank/DDBJ whole genome shotgun (WGS) entry which is preliminary data.</text>
</comment>
<proteinExistence type="predicted"/>